<dbReference type="FunFam" id="3.40.50.2000:FF:000010">
    <property type="entry name" value="Alpha,alpha-trehalose-phosphate synthase"/>
    <property type="match status" value="1"/>
</dbReference>
<dbReference type="FunFam" id="3.40.50.1000:FF:000052">
    <property type="entry name" value="Alpha,alpha-trehalose-phosphate synthase [UDP-forming] 6"/>
    <property type="match status" value="2"/>
</dbReference>
<dbReference type="FunFam" id="3.40.50.2000:FF:000079">
    <property type="entry name" value="Trehalose-6-phosphate synthase 8"/>
    <property type="match status" value="1"/>
</dbReference>
<comment type="similarity">
    <text evidence="1">In the N-terminal section; belongs to the glycosyltransferase 20 family.</text>
</comment>
<dbReference type="PANTHER" id="PTHR10788">
    <property type="entry name" value="TREHALOSE-6-PHOSPHATE SYNTHASE"/>
    <property type="match status" value="1"/>
</dbReference>
<comment type="caution">
    <text evidence="5">The sequence shown here is derived from an EMBL/GenBank/DDBJ whole genome shotgun (WGS) entry which is preliminary data.</text>
</comment>
<dbReference type="NCBIfam" id="TIGR00685">
    <property type="entry name" value="T6PP"/>
    <property type="match status" value="1"/>
</dbReference>
<dbReference type="GO" id="GO:0004805">
    <property type="term" value="F:trehalose-phosphatase activity"/>
    <property type="evidence" value="ECO:0007669"/>
    <property type="project" value="TreeGrafter"/>
</dbReference>
<evidence type="ECO:0000256" key="1">
    <source>
        <dbReference type="ARBA" id="ARBA00005409"/>
    </source>
</evidence>
<gene>
    <name evidence="5" type="ORF">Vafri_16513</name>
</gene>
<dbReference type="PANTHER" id="PTHR10788:SF94">
    <property type="entry name" value="ALPHA,ALPHA-TREHALOSE-PHOSPHATE SYNTHASE [UDP-FORMING] 5"/>
    <property type="match status" value="1"/>
</dbReference>
<evidence type="ECO:0000313" key="5">
    <source>
        <dbReference type="EMBL" id="GIL62237.1"/>
    </source>
</evidence>
<keyword evidence="3" id="KW-0328">Glycosyltransferase</keyword>
<sequence>MQTARGSYHNLAGLVDGGLPHVVQPSPLSGVRPPLSPRPSIESHDGRATRLIIVSNHLPLRVKRGATGWEFEWDEDALVGQAKEGVPKDLEVLYVGSLPVDVALEEQDAVAVQLKRLYNCCPVFLDKDIRDKFYKGCCKQQLWPLFHYVLPVSPDSSGRFDQEMWQAYVKANKMFCEKVVEESATDTDYVWIHDYHLLVLPSFLRKRFNRIRCGLFLHSPFPSSEIFRTFPKREEVLRSLLNADVIGFHTFDYARHFLSCCTRMLGLEHETSRGSITIDYYGRTVSMKIMPTGVNPRRYLDGFSWDEFKWRRGELLAQYAGLTVLVGCDDLDVFKGVELKLLALDRLLEQHPEWRGQLVLVQITNPPRSTGRDITELHRFVNNLVDSINRKYGKGSYQPVQYLERHVPLHERMAFYSIADCAVVTATRDGMNLVPYEYVVCRQGPEGWDSGSGPGGRRESMLVVSEFVGCSPSLSGAIRVNPWSVESTADGIYAAIKLSREHRQLRHDKHWRYVSQHTVAYWATSFMAELQRVTKNHVTMKCYGLGLGLDTFRMVALDANFRRLDDRLVESAYSSSHFRAFFLDYDGTLTGGSSSSLTLAPSEQLLAVLGALAADPCNRTFLFSSSPKSDLATWFASIPDLGLVAENGFFFRAIGSSNWETLVPHADFSWKRMAEPILRQYVESTDGSSVEVKESSLVWHYRDADPDFGTWQAKELLDHLEGVLSNKPVEIVGGQGYVEIKPQGVSKGRALERILASACSTPPSTSSPSLLHHHHYPPATTGLSNLVDQRTSRLRGASGLTTNGLGGPDFMLCIGDDRSDEDMYTSIKTMKDSLAMAAEVFACTVGQKPSRAPFYLNDPGEVLQLLARLVDISLPQYMGSSH</sequence>
<keyword evidence="6" id="KW-1185">Reference proteome</keyword>
<dbReference type="AlphaFoldDB" id="A0A8J4BNH2"/>
<dbReference type="GO" id="GO:0005992">
    <property type="term" value="P:trehalose biosynthetic process"/>
    <property type="evidence" value="ECO:0007669"/>
    <property type="project" value="InterPro"/>
</dbReference>
<evidence type="ECO:0000256" key="3">
    <source>
        <dbReference type="ARBA" id="ARBA00022676"/>
    </source>
</evidence>
<evidence type="ECO:0000313" key="6">
    <source>
        <dbReference type="Proteomes" id="UP000747399"/>
    </source>
</evidence>
<dbReference type="Proteomes" id="UP000747399">
    <property type="component" value="Unassembled WGS sequence"/>
</dbReference>
<protein>
    <submittedName>
        <fullName evidence="5">Uncharacterized protein</fullName>
    </submittedName>
</protein>
<keyword evidence="4" id="KW-0808">Transferase</keyword>
<dbReference type="Gene3D" id="3.40.50.1000">
    <property type="entry name" value="HAD superfamily/HAD-like"/>
    <property type="match status" value="1"/>
</dbReference>
<comment type="similarity">
    <text evidence="2">In the C-terminal section; belongs to the trehalose phosphatase family.</text>
</comment>
<dbReference type="CDD" id="cd03788">
    <property type="entry name" value="GT20_TPS"/>
    <property type="match status" value="1"/>
</dbReference>
<dbReference type="NCBIfam" id="TIGR01484">
    <property type="entry name" value="HAD-SF-IIB"/>
    <property type="match status" value="1"/>
</dbReference>
<dbReference type="InterPro" id="IPR001830">
    <property type="entry name" value="Glyco_trans_20"/>
</dbReference>
<evidence type="ECO:0000256" key="4">
    <source>
        <dbReference type="ARBA" id="ARBA00022679"/>
    </source>
</evidence>
<dbReference type="Pfam" id="PF00982">
    <property type="entry name" value="Glyco_transf_20"/>
    <property type="match status" value="1"/>
</dbReference>
<dbReference type="Pfam" id="PF02358">
    <property type="entry name" value="Trehalose_PPase"/>
    <property type="match status" value="2"/>
</dbReference>
<dbReference type="GO" id="GO:0005829">
    <property type="term" value="C:cytosol"/>
    <property type="evidence" value="ECO:0007669"/>
    <property type="project" value="TreeGrafter"/>
</dbReference>
<dbReference type="SUPFAM" id="SSF56784">
    <property type="entry name" value="HAD-like"/>
    <property type="match status" value="1"/>
</dbReference>
<dbReference type="Gene3D" id="3.40.50.2000">
    <property type="entry name" value="Glycogen Phosphorylase B"/>
    <property type="match status" value="2"/>
</dbReference>
<dbReference type="InterPro" id="IPR036412">
    <property type="entry name" value="HAD-like_sf"/>
</dbReference>
<dbReference type="InterPro" id="IPR023214">
    <property type="entry name" value="HAD_sf"/>
</dbReference>
<dbReference type="CDD" id="cd01627">
    <property type="entry name" value="HAD_TPP"/>
    <property type="match status" value="1"/>
</dbReference>
<evidence type="ECO:0000256" key="2">
    <source>
        <dbReference type="ARBA" id="ARBA00006330"/>
    </source>
</evidence>
<organism evidence="5 6">
    <name type="scientific">Volvox africanus</name>
    <dbReference type="NCBI Taxonomy" id="51714"/>
    <lineage>
        <taxon>Eukaryota</taxon>
        <taxon>Viridiplantae</taxon>
        <taxon>Chlorophyta</taxon>
        <taxon>core chlorophytes</taxon>
        <taxon>Chlorophyceae</taxon>
        <taxon>CS clade</taxon>
        <taxon>Chlamydomonadales</taxon>
        <taxon>Volvocaceae</taxon>
        <taxon>Volvox</taxon>
    </lineage>
</organism>
<dbReference type="SUPFAM" id="SSF53756">
    <property type="entry name" value="UDP-Glycosyltransferase/glycogen phosphorylase"/>
    <property type="match status" value="1"/>
</dbReference>
<proteinExistence type="inferred from homology"/>
<dbReference type="InterPro" id="IPR003337">
    <property type="entry name" value="Trehalose_PPase"/>
</dbReference>
<dbReference type="GO" id="GO:0016757">
    <property type="term" value="F:glycosyltransferase activity"/>
    <property type="evidence" value="ECO:0007669"/>
    <property type="project" value="UniProtKB-KW"/>
</dbReference>
<dbReference type="EMBL" id="BNCO01000050">
    <property type="protein sequence ID" value="GIL62237.1"/>
    <property type="molecule type" value="Genomic_DNA"/>
</dbReference>
<accession>A0A8J4BNH2</accession>
<name>A0A8J4BNH2_9CHLO</name>
<dbReference type="InterPro" id="IPR006379">
    <property type="entry name" value="HAD-SF_hydro_IIB"/>
</dbReference>
<reference evidence="5" key="1">
    <citation type="journal article" date="2021" name="Proc. Natl. Acad. Sci. U.S.A.">
        <title>Three genomes in the algal genus Volvox reveal the fate of a haploid sex-determining region after a transition to homothallism.</title>
        <authorList>
            <person name="Yamamoto K."/>
            <person name="Hamaji T."/>
            <person name="Kawai-Toyooka H."/>
            <person name="Matsuzaki R."/>
            <person name="Takahashi F."/>
            <person name="Nishimura Y."/>
            <person name="Kawachi M."/>
            <person name="Noguchi H."/>
            <person name="Minakuchi Y."/>
            <person name="Umen J.G."/>
            <person name="Toyoda A."/>
            <person name="Nozaki H."/>
        </authorList>
    </citation>
    <scope>NUCLEOTIDE SEQUENCE</scope>
    <source>
        <strain evidence="5">NIES-3780</strain>
    </source>
</reference>